<dbReference type="PANTHER" id="PTHR23402:SF1">
    <property type="entry name" value="PYROGLUTAMYL-PEPTIDASE I"/>
    <property type="match status" value="1"/>
</dbReference>
<evidence type="ECO:0000256" key="4">
    <source>
        <dbReference type="ARBA" id="ARBA00022807"/>
    </source>
</evidence>
<name>A0AAD2HEB2_9AGAR</name>
<dbReference type="InterPro" id="IPR036440">
    <property type="entry name" value="Peptidase_C15-like_sf"/>
</dbReference>
<keyword evidence="2" id="KW-0645">Protease</keyword>
<keyword evidence="7" id="KW-1185">Reference proteome</keyword>
<evidence type="ECO:0000313" key="7">
    <source>
        <dbReference type="Proteomes" id="UP001295794"/>
    </source>
</evidence>
<keyword evidence="3" id="KW-0378">Hydrolase</keyword>
<accession>A0AAD2HEB2</accession>
<dbReference type="EMBL" id="CAVNYO010000397">
    <property type="protein sequence ID" value="CAK5273630.1"/>
    <property type="molecule type" value="Genomic_DNA"/>
</dbReference>
<dbReference type="InterPro" id="IPR016125">
    <property type="entry name" value="Peptidase_C15-like"/>
</dbReference>
<dbReference type="AlphaFoldDB" id="A0AAD2HEB2"/>
<evidence type="ECO:0000313" key="6">
    <source>
        <dbReference type="EMBL" id="CAK5273630.1"/>
    </source>
</evidence>
<evidence type="ECO:0000256" key="2">
    <source>
        <dbReference type="ARBA" id="ARBA00022670"/>
    </source>
</evidence>
<evidence type="ECO:0008006" key="8">
    <source>
        <dbReference type="Google" id="ProtNLM"/>
    </source>
</evidence>
<evidence type="ECO:0000256" key="1">
    <source>
        <dbReference type="ARBA" id="ARBA00006641"/>
    </source>
</evidence>
<evidence type="ECO:0000256" key="3">
    <source>
        <dbReference type="ARBA" id="ARBA00022801"/>
    </source>
</evidence>
<evidence type="ECO:0000313" key="5">
    <source>
        <dbReference type="EMBL" id="CAK5267514.1"/>
    </source>
</evidence>
<dbReference type="PANTHER" id="PTHR23402">
    <property type="entry name" value="PROTEASE FAMILY C15 PYROGLUTAMYL-PEPTIDASE I-RELATED"/>
    <property type="match status" value="1"/>
</dbReference>
<dbReference type="SUPFAM" id="SSF53182">
    <property type="entry name" value="Pyrrolidone carboxyl peptidase (pyroglutamate aminopeptidase)"/>
    <property type="match status" value="1"/>
</dbReference>
<gene>
    <name evidence="5" type="ORF">MYCIT1_LOCUS10087</name>
    <name evidence="6" type="ORF">MYCIT1_LOCUS20214</name>
</gene>
<comment type="similarity">
    <text evidence="1">Belongs to the peptidase C15 family.</text>
</comment>
<dbReference type="GO" id="GO:0008234">
    <property type="term" value="F:cysteine-type peptidase activity"/>
    <property type="evidence" value="ECO:0007669"/>
    <property type="project" value="UniProtKB-KW"/>
</dbReference>
<protein>
    <recommendedName>
        <fullName evidence="8">Peptidase C15, pyroglutamyl peptidase I-like protein</fullName>
    </recommendedName>
</protein>
<dbReference type="Gene3D" id="3.40.630.20">
    <property type="entry name" value="Peptidase C15, pyroglutamyl peptidase I-like"/>
    <property type="match status" value="1"/>
</dbReference>
<comment type="caution">
    <text evidence="6">The sequence shown here is derived from an EMBL/GenBank/DDBJ whole genome shotgun (WGS) entry which is preliminary data.</text>
</comment>
<dbReference type="Proteomes" id="UP001295794">
    <property type="component" value="Unassembled WGS sequence"/>
</dbReference>
<proteinExistence type="inferred from homology"/>
<reference evidence="6" key="1">
    <citation type="submission" date="2023-11" db="EMBL/GenBank/DDBJ databases">
        <authorList>
            <person name="De Vega J J."/>
            <person name="De Vega J J."/>
        </authorList>
    </citation>
    <scope>NUCLEOTIDE SEQUENCE</scope>
</reference>
<dbReference type="EMBL" id="CAVNYO010000124">
    <property type="protein sequence ID" value="CAK5267514.1"/>
    <property type="molecule type" value="Genomic_DNA"/>
</dbReference>
<dbReference type="GO" id="GO:0006508">
    <property type="term" value="P:proteolysis"/>
    <property type="evidence" value="ECO:0007669"/>
    <property type="project" value="UniProtKB-KW"/>
</dbReference>
<organism evidence="6 7">
    <name type="scientific">Mycena citricolor</name>
    <dbReference type="NCBI Taxonomy" id="2018698"/>
    <lineage>
        <taxon>Eukaryota</taxon>
        <taxon>Fungi</taxon>
        <taxon>Dikarya</taxon>
        <taxon>Basidiomycota</taxon>
        <taxon>Agaricomycotina</taxon>
        <taxon>Agaricomycetes</taxon>
        <taxon>Agaricomycetidae</taxon>
        <taxon>Agaricales</taxon>
        <taxon>Marasmiineae</taxon>
        <taxon>Mycenaceae</taxon>
        <taxon>Mycena</taxon>
    </lineage>
</organism>
<sequence length="281" mass="30240">RLSCFTQYIYQRELTRLPILQSPLSTLSATAEIKAMADGSIKHRVLITGFGPFHTIVNNPSWLAVQTLHDLVINTTPPRGQPPKGGKPELVHITSLYMPVVYSAVLRTVPGLHAAPPVLPASDLPPEGTSLAPPEDGYSLIVHVGVAGPGILRAERLGHKSGYRSPDHEGAFAPEIGLGRRGFGGARYGVEFADELRTAVDVDGLTAHLTTDADPLEIVTSNDAGRFLCDFIYYCSLAESQRAGRKTPVLFIHCPPVDESLSTERVAGGLVRIISYICGQL</sequence>
<keyword evidence="4" id="KW-0788">Thiol protease</keyword>
<feature type="non-terminal residue" evidence="6">
    <location>
        <position position="281"/>
    </location>
</feature>